<dbReference type="PANTHER" id="PTHR30026">
    <property type="entry name" value="OUTER MEMBRANE PROTEIN TOLC"/>
    <property type="match status" value="1"/>
</dbReference>
<dbReference type="Pfam" id="PF02321">
    <property type="entry name" value="OEP"/>
    <property type="match status" value="2"/>
</dbReference>
<feature type="chain" id="PRO_5046989308" evidence="8">
    <location>
        <begin position="25"/>
        <end position="450"/>
    </location>
</feature>
<dbReference type="InterPro" id="IPR051906">
    <property type="entry name" value="TolC-like"/>
</dbReference>
<protein>
    <submittedName>
        <fullName evidence="9">TolC family outer membrane protein</fullName>
    </submittedName>
</protein>
<keyword evidence="8" id="KW-0732">Signal</keyword>
<dbReference type="SUPFAM" id="SSF56954">
    <property type="entry name" value="Outer membrane efflux proteins (OEP)"/>
    <property type="match status" value="1"/>
</dbReference>
<reference evidence="10" key="1">
    <citation type="journal article" date="2019" name="Int. J. Syst. Evol. Microbiol.">
        <title>The Global Catalogue of Microorganisms (GCM) 10K type strain sequencing project: providing services to taxonomists for standard genome sequencing and annotation.</title>
        <authorList>
            <consortium name="The Broad Institute Genomics Platform"/>
            <consortium name="The Broad Institute Genome Sequencing Center for Infectious Disease"/>
            <person name="Wu L."/>
            <person name="Ma J."/>
        </authorList>
    </citation>
    <scope>NUCLEOTIDE SEQUENCE [LARGE SCALE GENOMIC DNA]</scope>
    <source>
        <strain evidence="10">CCUG 62981</strain>
    </source>
</reference>
<evidence type="ECO:0000256" key="8">
    <source>
        <dbReference type="SAM" id="SignalP"/>
    </source>
</evidence>
<evidence type="ECO:0000313" key="9">
    <source>
        <dbReference type="EMBL" id="MFC4724218.1"/>
    </source>
</evidence>
<evidence type="ECO:0000256" key="7">
    <source>
        <dbReference type="ARBA" id="ARBA00023237"/>
    </source>
</evidence>
<evidence type="ECO:0000256" key="1">
    <source>
        <dbReference type="ARBA" id="ARBA00004442"/>
    </source>
</evidence>
<name>A0ABV9NCA4_9PROT</name>
<comment type="subcellular location">
    <subcellularLocation>
        <location evidence="1">Cell outer membrane</location>
    </subcellularLocation>
</comment>
<keyword evidence="4" id="KW-1134">Transmembrane beta strand</keyword>
<dbReference type="Proteomes" id="UP001596024">
    <property type="component" value="Unassembled WGS sequence"/>
</dbReference>
<comment type="caution">
    <text evidence="9">The sequence shown here is derived from an EMBL/GenBank/DDBJ whole genome shotgun (WGS) entry which is preliminary data.</text>
</comment>
<accession>A0ABV9NCA4</accession>
<sequence length="450" mass="47324">MKFPITLMLAAGLGLGGLAAGANAQTLNETLEAAYRTSPVLAAERARLRQASEGVVQARSARLPSLSASAGISDGESWGPGAGAGGSGGDVSYSLSASQSLYSGGGIDASVDQALNRIEASRWNVVGTEQEVMLSAIAAHLDVVRDTAIVDIRRNNVDVLAEQLRAARDRFEVGEITRTDVAQAEARVSGAQAQLSAAQATLAASRAGYERVTGIAPLDVEQPESQPDVPESLAIAADVALENNPLLLSALFNEQASQAGIRVARSALRPDVALSASASESRESDFTGRGRGSVTVGARVSMPIFTGGLNESRVRQAVAVADESRLQVLNVRRAVAEGISNAWNSYLAAEAVIISSRQAVRANEIAFEGVRQEAFVGLRTTLDVLNAEQELLNSRLELVRAERDYQVAAYALLQAMGRLTGTQLGLEPYEEADAGQNPRFWPNFPLTGGN</sequence>
<keyword evidence="3" id="KW-0813">Transport</keyword>
<comment type="similarity">
    <text evidence="2">Belongs to the outer membrane factor (OMF) (TC 1.B.17) family.</text>
</comment>
<organism evidence="9 10">
    <name type="scientific">Glycocaulis abyssi</name>
    <dbReference type="NCBI Taxonomy" id="1433403"/>
    <lineage>
        <taxon>Bacteria</taxon>
        <taxon>Pseudomonadati</taxon>
        <taxon>Pseudomonadota</taxon>
        <taxon>Alphaproteobacteria</taxon>
        <taxon>Maricaulales</taxon>
        <taxon>Maricaulaceae</taxon>
        <taxon>Glycocaulis</taxon>
    </lineage>
</organism>
<dbReference type="InterPro" id="IPR010130">
    <property type="entry name" value="T1SS_OMP_TolC"/>
</dbReference>
<keyword evidence="5" id="KW-0812">Transmembrane</keyword>
<evidence type="ECO:0000256" key="5">
    <source>
        <dbReference type="ARBA" id="ARBA00022692"/>
    </source>
</evidence>
<gene>
    <name evidence="9" type="ORF">ACFPB0_02835</name>
</gene>
<keyword evidence="7" id="KW-0998">Cell outer membrane</keyword>
<dbReference type="InterPro" id="IPR003423">
    <property type="entry name" value="OMP_efflux"/>
</dbReference>
<keyword evidence="6" id="KW-0472">Membrane</keyword>
<evidence type="ECO:0000256" key="3">
    <source>
        <dbReference type="ARBA" id="ARBA00022448"/>
    </source>
</evidence>
<evidence type="ECO:0000313" key="10">
    <source>
        <dbReference type="Proteomes" id="UP001596024"/>
    </source>
</evidence>
<dbReference type="NCBIfam" id="TIGR01844">
    <property type="entry name" value="type_I_sec_TolC"/>
    <property type="match status" value="1"/>
</dbReference>
<evidence type="ECO:0000256" key="4">
    <source>
        <dbReference type="ARBA" id="ARBA00022452"/>
    </source>
</evidence>
<dbReference type="Gene3D" id="1.20.1600.10">
    <property type="entry name" value="Outer membrane efflux proteins (OEP)"/>
    <property type="match status" value="1"/>
</dbReference>
<keyword evidence="10" id="KW-1185">Reference proteome</keyword>
<evidence type="ECO:0000256" key="2">
    <source>
        <dbReference type="ARBA" id="ARBA00007613"/>
    </source>
</evidence>
<dbReference type="RefSeq" id="WP_382436137.1">
    <property type="nucleotide sequence ID" value="NZ_JBHSGQ010000001.1"/>
</dbReference>
<dbReference type="EMBL" id="JBHSGQ010000001">
    <property type="protein sequence ID" value="MFC4724218.1"/>
    <property type="molecule type" value="Genomic_DNA"/>
</dbReference>
<proteinExistence type="inferred from homology"/>
<feature type="signal peptide" evidence="8">
    <location>
        <begin position="1"/>
        <end position="24"/>
    </location>
</feature>
<evidence type="ECO:0000256" key="6">
    <source>
        <dbReference type="ARBA" id="ARBA00023136"/>
    </source>
</evidence>
<dbReference type="PANTHER" id="PTHR30026:SF22">
    <property type="entry name" value="OUTER MEMBRANE EFFLUX PROTEIN"/>
    <property type="match status" value="1"/>
</dbReference>